<evidence type="ECO:0000313" key="2">
    <source>
        <dbReference type="EMBL" id="CAL1154398.1"/>
    </source>
</evidence>
<accession>A0A9P1D019</accession>
<evidence type="ECO:0000313" key="1">
    <source>
        <dbReference type="EMBL" id="CAI4001023.1"/>
    </source>
</evidence>
<name>A0A9P1D019_9DINO</name>
<dbReference type="Proteomes" id="UP001152797">
    <property type="component" value="Unassembled WGS sequence"/>
</dbReference>
<comment type="caution">
    <text evidence="1">The sequence shown here is derived from an EMBL/GenBank/DDBJ whole genome shotgun (WGS) entry which is preliminary data.</text>
</comment>
<reference evidence="1" key="1">
    <citation type="submission" date="2022-10" db="EMBL/GenBank/DDBJ databases">
        <authorList>
            <person name="Chen Y."/>
            <person name="Dougan E. K."/>
            <person name="Chan C."/>
            <person name="Rhodes N."/>
            <person name="Thang M."/>
        </authorList>
    </citation>
    <scope>NUCLEOTIDE SEQUENCE</scope>
</reference>
<feature type="non-terminal residue" evidence="1">
    <location>
        <position position="1"/>
    </location>
</feature>
<protein>
    <submittedName>
        <fullName evidence="1">Uncharacterized protein</fullName>
    </submittedName>
</protein>
<reference evidence="2" key="2">
    <citation type="submission" date="2024-04" db="EMBL/GenBank/DDBJ databases">
        <authorList>
            <person name="Chen Y."/>
            <person name="Shah S."/>
            <person name="Dougan E. K."/>
            <person name="Thang M."/>
            <person name="Chan C."/>
        </authorList>
    </citation>
    <scope>NUCLEOTIDE SEQUENCE [LARGE SCALE GENOMIC DNA]</scope>
</reference>
<keyword evidence="3" id="KW-1185">Reference proteome</keyword>
<dbReference type="AlphaFoldDB" id="A0A9P1D019"/>
<dbReference type="OrthoDB" id="10446416at2759"/>
<dbReference type="EMBL" id="CAMXCT030002876">
    <property type="protein sequence ID" value="CAL4788335.1"/>
    <property type="molecule type" value="Genomic_DNA"/>
</dbReference>
<dbReference type="EMBL" id="CAMXCT020002876">
    <property type="protein sequence ID" value="CAL1154398.1"/>
    <property type="molecule type" value="Genomic_DNA"/>
</dbReference>
<gene>
    <name evidence="1" type="ORF">C1SCF055_LOCUS27100</name>
</gene>
<proteinExistence type="predicted"/>
<organism evidence="1">
    <name type="scientific">Cladocopium goreaui</name>
    <dbReference type="NCBI Taxonomy" id="2562237"/>
    <lineage>
        <taxon>Eukaryota</taxon>
        <taxon>Sar</taxon>
        <taxon>Alveolata</taxon>
        <taxon>Dinophyceae</taxon>
        <taxon>Suessiales</taxon>
        <taxon>Symbiodiniaceae</taxon>
        <taxon>Cladocopium</taxon>
    </lineage>
</organism>
<evidence type="ECO:0000313" key="3">
    <source>
        <dbReference type="Proteomes" id="UP001152797"/>
    </source>
</evidence>
<dbReference type="EMBL" id="CAMXCT010002876">
    <property type="protein sequence ID" value="CAI4001023.1"/>
    <property type="molecule type" value="Genomic_DNA"/>
</dbReference>
<sequence length="95" mass="10518">IIDTGASEQFSGHPSLEVCPCLTRTRGGSDSFWITSHRRFLNLKEKALVMGWDPATLSPEPLSCRQLGQALGNAWPLPVSARLVGQLNNLMKWQQ</sequence>